<evidence type="ECO:0000313" key="1">
    <source>
        <dbReference type="EMBL" id="QIN82713.1"/>
    </source>
</evidence>
<dbReference type="Proteomes" id="UP000501452">
    <property type="component" value="Chromosome"/>
</dbReference>
<accession>A0A6G8Q8D7</accession>
<dbReference type="AlphaFoldDB" id="A0A6G8Q8D7"/>
<protein>
    <submittedName>
        <fullName evidence="1">Uncharacterized protein</fullName>
    </submittedName>
</protein>
<name>A0A6G8Q8D7_9ACTN</name>
<reference evidence="1 2" key="1">
    <citation type="submission" date="2019-10" db="EMBL/GenBank/DDBJ databases">
        <title>Rubrobacter sp nov SCSIO 52090 isolated from a deep-sea sediment in the South China Sea.</title>
        <authorList>
            <person name="Chen R.W."/>
        </authorList>
    </citation>
    <scope>NUCLEOTIDE SEQUENCE [LARGE SCALE GENOMIC DNA]</scope>
    <source>
        <strain evidence="1 2">SCSIO 52909</strain>
    </source>
</reference>
<gene>
    <name evidence="1" type="ORF">GBA63_08690</name>
</gene>
<keyword evidence="2" id="KW-1185">Reference proteome</keyword>
<dbReference type="RefSeq" id="WP_166175315.1">
    <property type="nucleotide sequence ID" value="NZ_CP045119.1"/>
</dbReference>
<organism evidence="1 2">
    <name type="scientific">Rubrobacter tropicus</name>
    <dbReference type="NCBI Taxonomy" id="2653851"/>
    <lineage>
        <taxon>Bacteria</taxon>
        <taxon>Bacillati</taxon>
        <taxon>Actinomycetota</taxon>
        <taxon>Rubrobacteria</taxon>
        <taxon>Rubrobacterales</taxon>
        <taxon>Rubrobacteraceae</taxon>
        <taxon>Rubrobacter</taxon>
    </lineage>
</organism>
<proteinExistence type="predicted"/>
<evidence type="ECO:0000313" key="2">
    <source>
        <dbReference type="Proteomes" id="UP000501452"/>
    </source>
</evidence>
<dbReference type="EMBL" id="CP045119">
    <property type="protein sequence ID" value="QIN82713.1"/>
    <property type="molecule type" value="Genomic_DNA"/>
</dbReference>
<sequence>MQGDTMLRVDNVKDEDALEAVRDALDRLGVDYRFARAEPNEDRFPQTVYFYVPDDSAETVENAMQPLSEEHGFDAETL</sequence>
<dbReference type="KEGG" id="rub:GBA63_08690"/>